<name>A0A2T1A2L1_9ACTN</name>
<evidence type="ECO:0000256" key="1">
    <source>
        <dbReference type="SAM" id="Phobius"/>
    </source>
</evidence>
<gene>
    <name evidence="2" type="ORF">CLV47_104174</name>
</gene>
<proteinExistence type="predicted"/>
<accession>A0A2T1A2L1</accession>
<reference evidence="2 3" key="1">
    <citation type="submission" date="2018-03" db="EMBL/GenBank/DDBJ databases">
        <title>Genomic Encyclopedia of Archaeal and Bacterial Type Strains, Phase II (KMG-II): from individual species to whole genera.</title>
        <authorList>
            <person name="Goeker M."/>
        </authorList>
    </citation>
    <scope>NUCLEOTIDE SEQUENCE [LARGE SCALE GENOMIC DNA]</scope>
    <source>
        <strain evidence="2 3">DSM 100065</strain>
    </source>
</reference>
<protein>
    <submittedName>
        <fullName evidence="2">Uncharacterized protein</fullName>
    </submittedName>
</protein>
<keyword evidence="1" id="KW-0812">Transmembrane</keyword>
<keyword evidence="1" id="KW-1133">Transmembrane helix</keyword>
<organism evidence="2 3">
    <name type="scientific">Antricoccus suffuscus</name>
    <dbReference type="NCBI Taxonomy" id="1629062"/>
    <lineage>
        <taxon>Bacteria</taxon>
        <taxon>Bacillati</taxon>
        <taxon>Actinomycetota</taxon>
        <taxon>Actinomycetes</taxon>
        <taxon>Geodermatophilales</taxon>
        <taxon>Antricoccaceae</taxon>
        <taxon>Antricoccus</taxon>
    </lineage>
</organism>
<keyword evidence="1" id="KW-0472">Membrane</keyword>
<dbReference type="AlphaFoldDB" id="A0A2T1A2L1"/>
<dbReference type="Proteomes" id="UP000237752">
    <property type="component" value="Unassembled WGS sequence"/>
</dbReference>
<feature type="transmembrane region" description="Helical" evidence="1">
    <location>
        <begin position="7"/>
        <end position="28"/>
    </location>
</feature>
<keyword evidence="3" id="KW-1185">Reference proteome</keyword>
<evidence type="ECO:0000313" key="3">
    <source>
        <dbReference type="Proteomes" id="UP000237752"/>
    </source>
</evidence>
<sequence length="64" mass="6311">MTSHPNRLTVAGAHGPGVLLAVTIAAVATVIGKLLPIVGGPVSGIAIGVLLLSDTQPVTDPRCC</sequence>
<dbReference type="RefSeq" id="WP_106348358.1">
    <property type="nucleotide sequence ID" value="NZ_PVUE01000004.1"/>
</dbReference>
<evidence type="ECO:0000313" key="2">
    <source>
        <dbReference type="EMBL" id="PRZ42826.1"/>
    </source>
</evidence>
<dbReference type="EMBL" id="PVUE01000004">
    <property type="protein sequence ID" value="PRZ42826.1"/>
    <property type="molecule type" value="Genomic_DNA"/>
</dbReference>
<feature type="transmembrane region" description="Helical" evidence="1">
    <location>
        <begin position="34"/>
        <end position="52"/>
    </location>
</feature>
<comment type="caution">
    <text evidence="2">The sequence shown here is derived from an EMBL/GenBank/DDBJ whole genome shotgun (WGS) entry which is preliminary data.</text>
</comment>